<evidence type="ECO:0000256" key="1">
    <source>
        <dbReference type="ARBA" id="ARBA00006139"/>
    </source>
</evidence>
<proteinExistence type="inferred from homology"/>
<evidence type="ECO:0000313" key="11">
    <source>
        <dbReference type="EMBL" id="THH36497.1"/>
    </source>
</evidence>
<dbReference type="PANTHER" id="PTHR33695:SF1">
    <property type="entry name" value="LIPOPROTEIN SIGNAL PEPTIDASE"/>
    <property type="match status" value="1"/>
</dbReference>
<dbReference type="EMBL" id="SRSF01000008">
    <property type="protein sequence ID" value="THH36497.1"/>
    <property type="molecule type" value="Genomic_DNA"/>
</dbReference>
<evidence type="ECO:0000256" key="7">
    <source>
        <dbReference type="ARBA" id="ARBA00022989"/>
    </source>
</evidence>
<dbReference type="NCBIfam" id="NF011369">
    <property type="entry name" value="PRK14788.1"/>
    <property type="match status" value="1"/>
</dbReference>
<keyword evidence="11" id="KW-0449">Lipoprotein</keyword>
<dbReference type="AlphaFoldDB" id="A0A4S4ND86"/>
<reference evidence="11 12" key="1">
    <citation type="submission" date="2019-04" db="EMBL/GenBank/DDBJ databases">
        <title>Lewinella litorea sp. nov., isolated from a marine sand.</title>
        <authorList>
            <person name="Yoon J.-H."/>
        </authorList>
    </citation>
    <scope>NUCLEOTIDE SEQUENCE [LARGE SCALE GENOMIC DNA]</scope>
    <source>
        <strain evidence="11 12">HSMS-39</strain>
    </source>
</reference>
<keyword evidence="2 9" id="KW-1003">Cell membrane</keyword>
<feature type="transmembrane region" description="Helical" evidence="9">
    <location>
        <begin position="178"/>
        <end position="199"/>
    </location>
</feature>
<comment type="catalytic activity">
    <reaction evidence="9">
        <text>Release of signal peptides from bacterial membrane prolipoproteins. Hydrolyzes -Xaa-Yaa-Zaa-|-(S,diacylglyceryl)Cys-, in which Xaa is hydrophobic (preferably Leu), and Yaa (Ala or Ser) and Zaa (Gly or Ala) have small, neutral side chains.</text>
        <dbReference type="EC" id="3.4.23.36"/>
    </reaction>
</comment>
<comment type="pathway">
    <text evidence="9">Protein modification; lipoprotein biosynthesis (signal peptide cleavage).</text>
</comment>
<name>A0A4S4ND86_9BACT</name>
<sequence length="203" mass="22657">MNRKALVLLILLTVLLLDQGLKVWVKTHLHYGEEFGILGSDHFLIHFVENNGMAFGLSLGGRVGKLVLSLFRFGAVVLLALYLRQLLQQRVSRLLIAAFAFIEAGAVGNIIDSIFYGVLFSESGPHTGLARFWPEGGGYESLFHGRVVDMLYMPLVYGVYPDWLPIVGGNSFLFFRPIFNVADVSITVGVVLLLAHYYLRRRA</sequence>
<feature type="transmembrane region" description="Helical" evidence="9">
    <location>
        <begin position="63"/>
        <end position="83"/>
    </location>
</feature>
<evidence type="ECO:0000256" key="3">
    <source>
        <dbReference type="ARBA" id="ARBA00022670"/>
    </source>
</evidence>
<dbReference type="GO" id="GO:0005886">
    <property type="term" value="C:plasma membrane"/>
    <property type="evidence" value="ECO:0007669"/>
    <property type="project" value="UniProtKB-SubCell"/>
</dbReference>
<dbReference type="PANTHER" id="PTHR33695">
    <property type="entry name" value="LIPOPROTEIN SIGNAL PEPTIDASE"/>
    <property type="match status" value="1"/>
</dbReference>
<dbReference type="GO" id="GO:0004190">
    <property type="term" value="F:aspartic-type endopeptidase activity"/>
    <property type="evidence" value="ECO:0007669"/>
    <property type="project" value="UniProtKB-UniRule"/>
</dbReference>
<feature type="active site" evidence="9">
    <location>
        <position position="149"/>
    </location>
</feature>
<evidence type="ECO:0000256" key="8">
    <source>
        <dbReference type="ARBA" id="ARBA00023136"/>
    </source>
</evidence>
<keyword evidence="4 9" id="KW-0812">Transmembrane</keyword>
<dbReference type="GO" id="GO:0006508">
    <property type="term" value="P:proteolysis"/>
    <property type="evidence" value="ECO:0007669"/>
    <property type="project" value="UniProtKB-KW"/>
</dbReference>
<feature type="transmembrane region" description="Helical" evidence="9">
    <location>
        <begin position="95"/>
        <end position="119"/>
    </location>
</feature>
<dbReference type="EC" id="3.4.23.36" evidence="9"/>
<evidence type="ECO:0000256" key="4">
    <source>
        <dbReference type="ARBA" id="ARBA00022692"/>
    </source>
</evidence>
<feature type="active site" evidence="9">
    <location>
        <position position="183"/>
    </location>
</feature>
<dbReference type="UniPathway" id="UPA00665"/>
<comment type="function">
    <text evidence="9">This protein specifically catalyzes the removal of signal peptides from prolipoproteins.</text>
</comment>
<keyword evidence="6 9" id="KW-0378">Hydrolase</keyword>
<comment type="subcellular location">
    <subcellularLocation>
        <location evidence="9">Cell membrane</location>
        <topology evidence="9">Multi-pass membrane protein</topology>
    </subcellularLocation>
</comment>
<dbReference type="RefSeq" id="WP_136460117.1">
    <property type="nucleotide sequence ID" value="NZ_SRSF01000008.1"/>
</dbReference>
<evidence type="ECO:0000256" key="9">
    <source>
        <dbReference type="HAMAP-Rule" id="MF_00161"/>
    </source>
</evidence>
<dbReference type="OrthoDB" id="9810259at2"/>
<evidence type="ECO:0000313" key="12">
    <source>
        <dbReference type="Proteomes" id="UP000308528"/>
    </source>
</evidence>
<evidence type="ECO:0000256" key="2">
    <source>
        <dbReference type="ARBA" id="ARBA00022475"/>
    </source>
</evidence>
<comment type="similarity">
    <text evidence="1 9 10">Belongs to the peptidase A8 family.</text>
</comment>
<protein>
    <recommendedName>
        <fullName evidence="9">Lipoprotein signal peptidase</fullName>
        <ecNumber evidence="9">3.4.23.36</ecNumber>
    </recommendedName>
    <alternativeName>
        <fullName evidence="9">Prolipoprotein signal peptidase</fullName>
    </alternativeName>
    <alternativeName>
        <fullName evidence="9">Signal peptidase II</fullName>
        <shortName evidence="9">SPase II</shortName>
    </alternativeName>
</protein>
<gene>
    <name evidence="9" type="primary">lspA</name>
    <name evidence="11" type="ORF">E4021_14620</name>
</gene>
<keyword evidence="3 9" id="KW-0645">Protease</keyword>
<comment type="caution">
    <text evidence="11">The sequence shown here is derived from an EMBL/GenBank/DDBJ whole genome shotgun (WGS) entry which is preliminary data.</text>
</comment>
<keyword evidence="5 9" id="KW-0064">Aspartyl protease</keyword>
<organism evidence="11 12">
    <name type="scientific">Neolewinella litorea</name>
    <dbReference type="NCBI Taxonomy" id="2562452"/>
    <lineage>
        <taxon>Bacteria</taxon>
        <taxon>Pseudomonadati</taxon>
        <taxon>Bacteroidota</taxon>
        <taxon>Saprospiria</taxon>
        <taxon>Saprospirales</taxon>
        <taxon>Lewinellaceae</taxon>
        <taxon>Neolewinella</taxon>
    </lineage>
</organism>
<keyword evidence="7 9" id="KW-1133">Transmembrane helix</keyword>
<keyword evidence="12" id="KW-1185">Reference proteome</keyword>
<keyword evidence="8 9" id="KW-0472">Membrane</keyword>
<evidence type="ECO:0000256" key="10">
    <source>
        <dbReference type="RuleBase" id="RU004181"/>
    </source>
</evidence>
<dbReference type="Pfam" id="PF01252">
    <property type="entry name" value="Peptidase_A8"/>
    <property type="match status" value="1"/>
</dbReference>
<accession>A0A4S4ND86</accession>
<evidence type="ECO:0000256" key="5">
    <source>
        <dbReference type="ARBA" id="ARBA00022750"/>
    </source>
</evidence>
<comment type="caution">
    <text evidence="9">Lacks conserved residue(s) required for the propagation of feature annotation.</text>
</comment>
<evidence type="ECO:0000256" key="6">
    <source>
        <dbReference type="ARBA" id="ARBA00022801"/>
    </source>
</evidence>
<dbReference type="HAMAP" id="MF_00161">
    <property type="entry name" value="LspA"/>
    <property type="match status" value="1"/>
</dbReference>
<dbReference type="InterPro" id="IPR001872">
    <property type="entry name" value="Peptidase_A8"/>
</dbReference>
<dbReference type="PRINTS" id="PR00781">
    <property type="entry name" value="LIPOSIGPTASE"/>
</dbReference>
<dbReference type="Proteomes" id="UP000308528">
    <property type="component" value="Unassembled WGS sequence"/>
</dbReference>